<feature type="region of interest" description="Disordered" evidence="9">
    <location>
        <begin position="344"/>
        <end position="395"/>
    </location>
</feature>
<evidence type="ECO:0000256" key="5">
    <source>
        <dbReference type="ARBA" id="ARBA00022490"/>
    </source>
</evidence>
<dbReference type="AlphaFoldDB" id="A0A1I8IAD1"/>
<evidence type="ECO:0000256" key="9">
    <source>
        <dbReference type="SAM" id="MobiDB-lite"/>
    </source>
</evidence>
<evidence type="ECO:0000259" key="10">
    <source>
        <dbReference type="Pfam" id="PF15007"/>
    </source>
</evidence>
<evidence type="ECO:0000256" key="6">
    <source>
        <dbReference type="ARBA" id="ARBA00023054"/>
    </source>
</evidence>
<dbReference type="InterPro" id="IPR029157">
    <property type="entry name" value="CEP44_CC"/>
</dbReference>
<feature type="region of interest" description="Disordered" evidence="9">
    <location>
        <begin position="304"/>
        <end position="329"/>
    </location>
</feature>
<evidence type="ECO:0000256" key="4">
    <source>
        <dbReference type="ARBA" id="ARBA00014053"/>
    </source>
</evidence>
<feature type="region of interest" description="Disordered" evidence="9">
    <location>
        <begin position="454"/>
        <end position="477"/>
    </location>
</feature>
<keyword evidence="7" id="KW-0206">Cytoskeleton</keyword>
<dbReference type="InterPro" id="IPR033603">
    <property type="entry name" value="CEP44"/>
</dbReference>
<dbReference type="PANTHER" id="PTHR31477">
    <property type="entry name" value="CENTROSOMAL PROTEIN OF 44 KDA"/>
    <property type="match status" value="1"/>
</dbReference>
<dbReference type="WBParaSite" id="maker-uti_cns_0011248-snap-gene-0.3-mRNA-1">
    <property type="protein sequence ID" value="maker-uti_cns_0011248-snap-gene-0.3-mRNA-1"/>
    <property type="gene ID" value="maker-uti_cns_0011248-snap-gene-0.3"/>
</dbReference>
<feature type="domain" description="Centrosomal CEP44" evidence="10">
    <location>
        <begin position="14"/>
        <end position="131"/>
    </location>
</feature>
<comment type="subcellular location">
    <subcellularLocation>
        <location evidence="1">Cytoplasm</location>
        <location evidence="1">Cytoskeleton</location>
        <location evidence="1">Microtubule organizing center</location>
        <location evidence="1">Centrosome</location>
        <location evidence="1">Centriole</location>
    </subcellularLocation>
    <subcellularLocation>
        <location evidence="3">Cytoplasm</location>
        <location evidence="3">Cytoskeleton</location>
        <location evidence="3">Spindle pole</location>
    </subcellularLocation>
    <subcellularLocation>
        <location evidence="2">Midbody</location>
    </subcellularLocation>
</comment>
<keyword evidence="11" id="KW-1185">Reference proteome</keyword>
<organism evidence="11 12">
    <name type="scientific">Macrostomum lignano</name>
    <dbReference type="NCBI Taxonomy" id="282301"/>
    <lineage>
        <taxon>Eukaryota</taxon>
        <taxon>Metazoa</taxon>
        <taxon>Spiralia</taxon>
        <taxon>Lophotrochozoa</taxon>
        <taxon>Platyhelminthes</taxon>
        <taxon>Rhabditophora</taxon>
        <taxon>Macrostomorpha</taxon>
        <taxon>Macrostomida</taxon>
        <taxon>Macrostomidae</taxon>
        <taxon>Macrostomum</taxon>
    </lineage>
</organism>
<evidence type="ECO:0000313" key="11">
    <source>
        <dbReference type="Proteomes" id="UP000095280"/>
    </source>
</evidence>
<feature type="region of interest" description="Disordered" evidence="9">
    <location>
        <begin position="147"/>
        <end position="215"/>
    </location>
</feature>
<accession>A0A1I8IAD1</accession>
<dbReference type="Pfam" id="PF15007">
    <property type="entry name" value="CEP44"/>
    <property type="match status" value="1"/>
</dbReference>
<keyword evidence="6" id="KW-0175">Coiled coil</keyword>
<reference evidence="12" key="1">
    <citation type="submission" date="2016-11" db="UniProtKB">
        <authorList>
            <consortium name="WormBaseParasite"/>
        </authorList>
    </citation>
    <scope>IDENTIFICATION</scope>
</reference>
<dbReference type="PANTHER" id="PTHR31477:SF1">
    <property type="entry name" value="CENTROSOMAL PROTEIN OF 44 KDA"/>
    <property type="match status" value="1"/>
</dbReference>
<evidence type="ECO:0000256" key="1">
    <source>
        <dbReference type="ARBA" id="ARBA00004114"/>
    </source>
</evidence>
<evidence type="ECO:0000256" key="8">
    <source>
        <dbReference type="ARBA" id="ARBA00046235"/>
    </source>
</evidence>
<dbReference type="Proteomes" id="UP000095280">
    <property type="component" value="Unplaced"/>
</dbReference>
<keyword evidence="5" id="KW-0963">Cytoplasm</keyword>
<name>A0A1I8IAD1_9PLAT</name>
<comment type="function">
    <text evidence="8">Centriole-enriched microtubule-binding protein involved in centriole biogenesis. In collaboration with CEP295 and POC1B, is required for the centriole-to-centrosome conversion by ensuring the formation of bona fide centriole wall. Functions as a linker component that maintains centrosome cohesion. Associates with CROCC and regulates its stability and localization to the centrosome.</text>
</comment>
<dbReference type="GO" id="GO:0030496">
    <property type="term" value="C:midbody"/>
    <property type="evidence" value="ECO:0007669"/>
    <property type="project" value="UniProtKB-SubCell"/>
</dbReference>
<evidence type="ECO:0000256" key="7">
    <source>
        <dbReference type="ARBA" id="ARBA00023212"/>
    </source>
</evidence>
<sequence>MKGGSSSVTVSNADLKNSLDCLQQEVRRVKFPGSIDYHGLAKGAHSDLVSVLRHLFCDFSPALTGHLNKLGYELAGKDERRFLETVYLVLRDQLSYRPAVTCAQFLSQSYPSRKAALVADVCRLGRELAARLRRPAVHRSVFDPQRLKRPATAAATAPSGEVEVIETAPSNSAAMSDRPRSATAAGPGAASQPPRAQVVREPRHPSSCGASPRAPAASHAAASATFPLAARYSVPVTTVLASEDEPPGLANRAVQTGPWAAEQRVAELASGLAQQVSDLAARLTLLEQRVARLDGVAPPLLQQQQQPVAASIHGQPPPPPPPAQAHWAPQTSASVTNGRLVQGRLQTSEESPQPQQPSAAFATADYRRRPPVSPSPPPMLRSRSRDASGSEEVAAAQAAEATAAAMQQDLLSQAKRIEQLIAGTQSLLGSAAAPALRASADCFSLRHPPSELRRLDRRRSPSAGRAVRRKNSSSGPNRFEAGSLSVLAWTYSRPKRSLHSCRRVCRIFGKVYMIRSPRFLVSICSAWSSLLCCTATRSHSRSNQRLLGSENGDWELLTGARVSHFIRATEQPEFPGPKPETHKLFDCRDQGVRIGEAQADRVEEAELAGLSHPRDRVAAAEVEGQRADIGEHLDIGLLFGPRVVSPLEIPGLLIHRSGEIAQQAGPLTGVGAWRYHEAIQIAALCVNIKVEADIRGQGVPLHWLWPRRSTRDSSVTRELPGPQASISQSSFRMSVGSVRGVGGSRTEAVYRQWLWEPAERQARSTHCSLAGWAGGDVSVKRVTSELSSIISTSSEFSTSGSQEALLGRGGRPSSVPHRENSAVHINAPSSSLVLYNPVEDSGRVSLHIDDSLPQAQRALIVQLLAEGLDTAAAAEWRPLGGTFRALAADHLGVVIHEGEAVPSLRCVHGGQRVQGGRFRQLHGGEGGLSLTALQSQQKSMRIKTQGPPTARLLTVNSWWQWVIMKVTQAVAALWSCRSRGSGTPVARRKRRGDRPLPVGVSFEAFICVVSAFSAKSLRKYSSDCKTSLFSSGSSSMAHCSASSRSWSRAQSVNKSM</sequence>
<dbReference type="GO" id="GO:0000922">
    <property type="term" value="C:spindle pole"/>
    <property type="evidence" value="ECO:0007669"/>
    <property type="project" value="UniProtKB-SubCell"/>
</dbReference>
<proteinExistence type="predicted"/>
<evidence type="ECO:0000313" key="12">
    <source>
        <dbReference type="WBParaSite" id="maker-uti_cns_0011248-snap-gene-0.3-mRNA-1"/>
    </source>
</evidence>
<evidence type="ECO:0000256" key="2">
    <source>
        <dbReference type="ARBA" id="ARBA00004214"/>
    </source>
</evidence>
<evidence type="ECO:0000256" key="3">
    <source>
        <dbReference type="ARBA" id="ARBA00004647"/>
    </source>
</evidence>
<feature type="compositionally biased region" description="Low complexity" evidence="9">
    <location>
        <begin position="348"/>
        <end position="358"/>
    </location>
</feature>
<dbReference type="GO" id="GO:0005814">
    <property type="term" value="C:centriole"/>
    <property type="evidence" value="ECO:0007669"/>
    <property type="project" value="UniProtKB-SubCell"/>
</dbReference>
<protein>
    <recommendedName>
        <fullName evidence="4">Centrosomal protein of 44 kDa</fullName>
    </recommendedName>
</protein>